<dbReference type="SUPFAM" id="SSF103473">
    <property type="entry name" value="MFS general substrate transporter"/>
    <property type="match status" value="1"/>
</dbReference>
<feature type="transmembrane region" description="Helical" evidence="6">
    <location>
        <begin position="191"/>
        <end position="209"/>
    </location>
</feature>
<dbReference type="RefSeq" id="WP_141303064.1">
    <property type="nucleotide sequence ID" value="NZ_BJMN01000088.1"/>
</dbReference>
<feature type="transmembrane region" description="Helical" evidence="6">
    <location>
        <begin position="97"/>
        <end position="118"/>
    </location>
</feature>
<dbReference type="CDD" id="cd06173">
    <property type="entry name" value="MFS_MefA_like"/>
    <property type="match status" value="1"/>
</dbReference>
<evidence type="ECO:0000256" key="6">
    <source>
        <dbReference type="SAM" id="Phobius"/>
    </source>
</evidence>
<gene>
    <name evidence="8" type="ORF">SGA01_79040</name>
</gene>
<keyword evidence="4 6" id="KW-1133">Transmembrane helix</keyword>
<evidence type="ECO:0000256" key="1">
    <source>
        <dbReference type="ARBA" id="ARBA00004651"/>
    </source>
</evidence>
<keyword evidence="3 6" id="KW-0812">Transmembrane</keyword>
<feature type="transmembrane region" description="Helical" evidence="6">
    <location>
        <begin position="398"/>
        <end position="424"/>
    </location>
</feature>
<dbReference type="AlphaFoldDB" id="A0A4Y3RYD4"/>
<evidence type="ECO:0000256" key="3">
    <source>
        <dbReference type="ARBA" id="ARBA00022692"/>
    </source>
</evidence>
<evidence type="ECO:0000259" key="7">
    <source>
        <dbReference type="PROSITE" id="PS50850"/>
    </source>
</evidence>
<dbReference type="PANTHER" id="PTHR23513:SF17">
    <property type="entry name" value="MEMBRANE PROTEIN"/>
    <property type="match status" value="1"/>
</dbReference>
<sequence length="434" mass="43815">MADVTTRALRPERPVAGRVAEPASRPAYKDGTVLRWLAAYTLSILGDSIYFMALGWAANRIAGPAEVGMIVASGAVPRALLMLGGGVVADRFGPRRVVIGSDAVRFAVIAAAAVTLAFTPGHVWLLVTVALVFGAVDALFMPAVGALPPRISTPDQLVRIQGMRALAVRGGTMMGPPLAGLAMGLGGPEAAFALAGVLFGVSLLLLLAVRLRPLEEEASATPEPTAADSATKNSARRDLTEGLVFIRRHKLIGPLVLAAALSELGFAGPLNIGFVFLTSERDWGAGGMGWIVAGFGGGAAVSALVLAVLGRLPKAGYVLIATTLVTSACIALFPAAPDLGSTVALAALAGLAGGIAGGLAQSLIQTATEHAYLGRVTAVTSLTALGLAPLTFPAFGALVSYGGVGTAFLAGGVLSALGMIVCLASPTVRKAELA</sequence>
<reference evidence="8 9" key="1">
    <citation type="submission" date="2019-06" db="EMBL/GenBank/DDBJ databases">
        <title>Whole genome shotgun sequence of Streptomyces gardneri NBRC 12865.</title>
        <authorList>
            <person name="Hosoyama A."/>
            <person name="Uohara A."/>
            <person name="Ohji S."/>
            <person name="Ichikawa N."/>
        </authorList>
    </citation>
    <scope>NUCLEOTIDE SEQUENCE [LARGE SCALE GENOMIC DNA]</scope>
    <source>
        <strain evidence="8 9">NBRC 12865</strain>
    </source>
</reference>
<dbReference type="OrthoDB" id="3613552at2"/>
<dbReference type="Proteomes" id="UP000315226">
    <property type="component" value="Unassembled WGS sequence"/>
</dbReference>
<feature type="transmembrane region" description="Helical" evidence="6">
    <location>
        <begin position="255"/>
        <end position="277"/>
    </location>
</feature>
<dbReference type="PROSITE" id="PS50850">
    <property type="entry name" value="MFS"/>
    <property type="match status" value="1"/>
</dbReference>
<feature type="transmembrane region" description="Helical" evidence="6">
    <location>
        <begin position="316"/>
        <end position="336"/>
    </location>
</feature>
<comment type="subcellular location">
    <subcellularLocation>
        <location evidence="1">Cell membrane</location>
        <topology evidence="1">Multi-pass membrane protein</topology>
    </subcellularLocation>
</comment>
<protein>
    <submittedName>
        <fullName evidence="8">MFS transporter</fullName>
    </submittedName>
</protein>
<feature type="transmembrane region" description="Helical" evidence="6">
    <location>
        <begin position="342"/>
        <end position="360"/>
    </location>
</feature>
<dbReference type="PANTHER" id="PTHR23513">
    <property type="entry name" value="INTEGRAL MEMBRANE EFFLUX PROTEIN-RELATED"/>
    <property type="match status" value="1"/>
</dbReference>
<name>A0A4Y3RYD4_9ACTN</name>
<keyword evidence="2" id="KW-1003">Cell membrane</keyword>
<dbReference type="Pfam" id="PF07690">
    <property type="entry name" value="MFS_1"/>
    <property type="match status" value="1"/>
</dbReference>
<organism evidence="8 9">
    <name type="scientific">Streptomyces gardneri</name>
    <dbReference type="NCBI Taxonomy" id="66892"/>
    <lineage>
        <taxon>Bacteria</taxon>
        <taxon>Bacillati</taxon>
        <taxon>Actinomycetota</taxon>
        <taxon>Actinomycetes</taxon>
        <taxon>Kitasatosporales</taxon>
        <taxon>Streptomycetaceae</taxon>
        <taxon>Streptomyces</taxon>
    </lineage>
</organism>
<evidence type="ECO:0000256" key="5">
    <source>
        <dbReference type="ARBA" id="ARBA00023136"/>
    </source>
</evidence>
<dbReference type="EMBL" id="BJMN01000088">
    <property type="protein sequence ID" value="GEB62299.1"/>
    <property type="molecule type" value="Genomic_DNA"/>
</dbReference>
<dbReference type="InterPro" id="IPR036259">
    <property type="entry name" value="MFS_trans_sf"/>
</dbReference>
<keyword evidence="5 6" id="KW-0472">Membrane</keyword>
<keyword evidence="9" id="KW-1185">Reference proteome</keyword>
<dbReference type="GO" id="GO:0022857">
    <property type="term" value="F:transmembrane transporter activity"/>
    <property type="evidence" value="ECO:0007669"/>
    <property type="project" value="InterPro"/>
</dbReference>
<feature type="transmembrane region" description="Helical" evidence="6">
    <location>
        <begin position="33"/>
        <end position="57"/>
    </location>
</feature>
<dbReference type="GO" id="GO:0005886">
    <property type="term" value="C:plasma membrane"/>
    <property type="evidence" value="ECO:0007669"/>
    <property type="project" value="UniProtKB-SubCell"/>
</dbReference>
<accession>A0A4Y3RYD4</accession>
<evidence type="ECO:0000313" key="9">
    <source>
        <dbReference type="Proteomes" id="UP000315226"/>
    </source>
</evidence>
<feature type="transmembrane region" description="Helical" evidence="6">
    <location>
        <begin position="289"/>
        <end position="309"/>
    </location>
</feature>
<evidence type="ECO:0000256" key="2">
    <source>
        <dbReference type="ARBA" id="ARBA00022475"/>
    </source>
</evidence>
<feature type="domain" description="Major facilitator superfamily (MFS) profile" evidence="7">
    <location>
        <begin position="32"/>
        <end position="430"/>
    </location>
</feature>
<dbReference type="InterPro" id="IPR011701">
    <property type="entry name" value="MFS"/>
</dbReference>
<dbReference type="InterPro" id="IPR020846">
    <property type="entry name" value="MFS_dom"/>
</dbReference>
<evidence type="ECO:0000313" key="8">
    <source>
        <dbReference type="EMBL" id="GEB62299.1"/>
    </source>
</evidence>
<feature type="transmembrane region" description="Helical" evidence="6">
    <location>
        <begin position="166"/>
        <end position="185"/>
    </location>
</feature>
<feature type="transmembrane region" description="Helical" evidence="6">
    <location>
        <begin position="124"/>
        <end position="145"/>
    </location>
</feature>
<evidence type="ECO:0000256" key="4">
    <source>
        <dbReference type="ARBA" id="ARBA00022989"/>
    </source>
</evidence>
<proteinExistence type="predicted"/>
<comment type="caution">
    <text evidence="8">The sequence shown here is derived from an EMBL/GenBank/DDBJ whole genome shotgun (WGS) entry which is preliminary data.</text>
</comment>
<feature type="transmembrane region" description="Helical" evidence="6">
    <location>
        <begin position="69"/>
        <end position="90"/>
    </location>
</feature>
<dbReference type="Gene3D" id="1.20.1250.20">
    <property type="entry name" value="MFS general substrate transporter like domains"/>
    <property type="match status" value="1"/>
</dbReference>
<feature type="transmembrane region" description="Helical" evidence="6">
    <location>
        <begin position="372"/>
        <end position="392"/>
    </location>
</feature>